<evidence type="ECO:0000256" key="1">
    <source>
        <dbReference type="SAM" id="SignalP"/>
    </source>
</evidence>
<comment type="caution">
    <text evidence="2">The sequence shown here is derived from an EMBL/GenBank/DDBJ whole genome shotgun (WGS) entry which is preliminary data.</text>
</comment>
<dbReference type="PATRIC" id="fig|1316928.3.peg.3801"/>
<dbReference type="Proteomes" id="UP000013569">
    <property type="component" value="Unassembled WGS sequence"/>
</dbReference>
<organism evidence="2 3">
    <name type="scientific">Gordonia terrae C-6</name>
    <dbReference type="NCBI Taxonomy" id="1316928"/>
    <lineage>
        <taxon>Bacteria</taxon>
        <taxon>Bacillati</taxon>
        <taxon>Actinomycetota</taxon>
        <taxon>Actinomycetes</taxon>
        <taxon>Mycobacteriales</taxon>
        <taxon>Gordoniaceae</taxon>
        <taxon>Gordonia</taxon>
    </lineage>
</organism>
<feature type="chain" id="PRO_5004460588" description="Secreted protein" evidence="1">
    <location>
        <begin position="30"/>
        <end position="107"/>
    </location>
</feature>
<name>R7Y591_9ACTN</name>
<dbReference type="RefSeq" id="WP_010844152.1">
    <property type="nucleotide sequence ID" value="NZ_AQPW01000029.1"/>
</dbReference>
<feature type="signal peptide" evidence="1">
    <location>
        <begin position="1"/>
        <end position="29"/>
    </location>
</feature>
<reference evidence="2 3" key="1">
    <citation type="journal article" date="2013" name="Genome Announc.">
        <title>Draft Genome Sequence of a Benzothiophene-Desulfurizing Bacterium, Gordona terrae Strain C-6.</title>
        <authorList>
            <person name="Wang W."/>
            <person name="Ma T."/>
            <person name="Ren Y."/>
            <person name="Li G."/>
        </authorList>
    </citation>
    <scope>NUCLEOTIDE SEQUENCE [LARGE SCALE GENOMIC DNA]</scope>
    <source>
        <strain evidence="2 3">C-6</strain>
    </source>
</reference>
<dbReference type="AlphaFoldDB" id="R7Y591"/>
<evidence type="ECO:0000313" key="2">
    <source>
        <dbReference type="EMBL" id="EON31196.1"/>
    </source>
</evidence>
<accession>R7Y591</accession>
<protein>
    <recommendedName>
        <fullName evidence="4">Secreted protein</fullName>
    </recommendedName>
</protein>
<evidence type="ECO:0008006" key="4">
    <source>
        <dbReference type="Google" id="ProtNLM"/>
    </source>
</evidence>
<gene>
    <name evidence="2" type="ORF">GTC6_18808</name>
</gene>
<dbReference type="OrthoDB" id="4381536at2"/>
<keyword evidence="1" id="KW-0732">Signal</keyword>
<proteinExistence type="predicted"/>
<evidence type="ECO:0000313" key="3">
    <source>
        <dbReference type="Proteomes" id="UP000013569"/>
    </source>
</evidence>
<dbReference type="EMBL" id="AQPW01000029">
    <property type="protein sequence ID" value="EON31196.1"/>
    <property type="molecule type" value="Genomic_DNA"/>
</dbReference>
<sequence length="107" mass="10557">MIFARILAAGAVYVGGAALATMAAAPASAESTGCVAGSPIVVSASYCSGGTGEHRVEMGCIVPSLAATTFGAYGPWRSPGQLSVVTIGAPTRAGECILPIQVFVGVR</sequence>